<dbReference type="EMBL" id="BSNX01000056">
    <property type="protein sequence ID" value="GLQ74573.1"/>
    <property type="molecule type" value="Genomic_DNA"/>
</dbReference>
<name>A0AAV5NWE1_9VIBR</name>
<gene>
    <name evidence="1" type="ORF">GCM10007932_39340</name>
</gene>
<evidence type="ECO:0000313" key="2">
    <source>
        <dbReference type="Proteomes" id="UP001156690"/>
    </source>
</evidence>
<proteinExistence type="predicted"/>
<reference evidence="2" key="1">
    <citation type="journal article" date="2019" name="Int. J. Syst. Evol. Microbiol.">
        <title>The Global Catalogue of Microorganisms (GCM) 10K type strain sequencing project: providing services to taxonomists for standard genome sequencing and annotation.</title>
        <authorList>
            <consortium name="The Broad Institute Genomics Platform"/>
            <consortium name="The Broad Institute Genome Sequencing Center for Infectious Disease"/>
            <person name="Wu L."/>
            <person name="Ma J."/>
        </authorList>
    </citation>
    <scope>NUCLEOTIDE SEQUENCE [LARGE SCALE GENOMIC DNA]</scope>
    <source>
        <strain evidence="2">NBRC 15640</strain>
    </source>
</reference>
<dbReference type="InterPro" id="IPR007739">
    <property type="entry name" value="RgpF"/>
</dbReference>
<dbReference type="Pfam" id="PF05045">
    <property type="entry name" value="RgpF"/>
    <property type="match status" value="1"/>
</dbReference>
<organism evidence="1 2">
    <name type="scientific">Vibrio penaeicida</name>
    <dbReference type="NCBI Taxonomy" id="104609"/>
    <lineage>
        <taxon>Bacteria</taxon>
        <taxon>Pseudomonadati</taxon>
        <taxon>Pseudomonadota</taxon>
        <taxon>Gammaproteobacteria</taxon>
        <taxon>Vibrionales</taxon>
        <taxon>Vibrionaceae</taxon>
        <taxon>Vibrio</taxon>
    </lineage>
</organism>
<keyword evidence="2" id="KW-1185">Reference proteome</keyword>
<dbReference type="Proteomes" id="UP001156690">
    <property type="component" value="Unassembled WGS sequence"/>
</dbReference>
<dbReference type="RefSeq" id="WP_224055270.1">
    <property type="nucleotide sequence ID" value="NZ_AP025144.1"/>
</dbReference>
<protein>
    <recommendedName>
        <fullName evidence="3">Polysaccharide biosynthesis-like protein</fullName>
    </recommendedName>
</protein>
<comment type="caution">
    <text evidence="1">The sequence shown here is derived from an EMBL/GenBank/DDBJ whole genome shotgun (WGS) entry which is preliminary data.</text>
</comment>
<sequence length="303" mass="35482">MKRLTIFAHYDRDDIVDDYVIHYLEELSKVSDDIIFVSVSNISNPTSINRIVKKIIVRENVGYDFMSWQVGLASIDDLSEYDEVIFCNDSCYGPVYPLIKVFDEMKHQSVDFWGITDSNQIAYHLQSYFLVFKKEVFLSDIFNGFLRTIKVEDSKDKIVENYEVGLTKLLTKSGFISGSYLNHTRILSSLNNTKIYKDKYSRIIELLKRSWQSEDTYLKKVVAIKCLFGKYWAKLGDFSLKDNSNIKFVAWKELLDSKDPFVKVMLLRDNPSNISDLDSCYDYLDRNTDYDIDLIIEHLKRIK</sequence>
<dbReference type="AlphaFoldDB" id="A0AAV5NWE1"/>
<accession>A0AAV5NWE1</accession>
<evidence type="ECO:0008006" key="3">
    <source>
        <dbReference type="Google" id="ProtNLM"/>
    </source>
</evidence>
<evidence type="ECO:0000313" key="1">
    <source>
        <dbReference type="EMBL" id="GLQ74573.1"/>
    </source>
</evidence>